<reference evidence="6" key="1">
    <citation type="journal article" date="2016" name="Genome Announc.">
        <title>Draft genomes of two strains of Paenibacillus glucanolyticus with capability to degrade lignocellulose.</title>
        <authorList>
            <person name="Mathews S.L."/>
            <person name="Pawlak J."/>
            <person name="Grunden A.M."/>
        </authorList>
    </citation>
    <scope>NUCLEOTIDE SEQUENCE [LARGE SCALE GENOMIC DNA]</scope>
    <source>
        <strain evidence="6">SLM1</strain>
    </source>
</reference>
<name>A0A163KII5_9BACL</name>
<dbReference type="GO" id="GO:0004497">
    <property type="term" value="F:monooxygenase activity"/>
    <property type="evidence" value="ECO:0007669"/>
    <property type="project" value="UniProtKB-ARBA"/>
</dbReference>
<dbReference type="Proteomes" id="UP000076796">
    <property type="component" value="Unassembled WGS sequence"/>
</dbReference>
<gene>
    <name evidence="6" type="ORF">AWU65_15615</name>
</gene>
<dbReference type="SUPFAM" id="SSF50022">
    <property type="entry name" value="ISP domain"/>
    <property type="match status" value="1"/>
</dbReference>
<dbReference type="PANTHER" id="PTHR21496">
    <property type="entry name" value="FERREDOXIN-RELATED"/>
    <property type="match status" value="1"/>
</dbReference>
<keyword evidence="3" id="KW-0408">Iron</keyword>
<evidence type="ECO:0000256" key="4">
    <source>
        <dbReference type="ARBA" id="ARBA00023014"/>
    </source>
</evidence>
<dbReference type="Gene3D" id="2.102.10.10">
    <property type="entry name" value="Rieske [2Fe-2S] iron-sulphur domain"/>
    <property type="match status" value="1"/>
</dbReference>
<dbReference type="Pfam" id="PF00355">
    <property type="entry name" value="Rieske"/>
    <property type="match status" value="1"/>
</dbReference>
<feature type="domain" description="Rieske" evidence="5">
    <location>
        <begin position="4"/>
        <end position="114"/>
    </location>
</feature>
<dbReference type="AlphaFoldDB" id="A0A163KII5"/>
<dbReference type="GO" id="GO:0051537">
    <property type="term" value="F:2 iron, 2 sulfur cluster binding"/>
    <property type="evidence" value="ECO:0007669"/>
    <property type="project" value="UniProtKB-KW"/>
</dbReference>
<comment type="caution">
    <text evidence="6">The sequence shown here is derived from an EMBL/GenBank/DDBJ whole genome shotgun (WGS) entry which is preliminary data.</text>
</comment>
<evidence type="ECO:0000256" key="1">
    <source>
        <dbReference type="ARBA" id="ARBA00022714"/>
    </source>
</evidence>
<dbReference type="PANTHER" id="PTHR21496:SF23">
    <property type="entry name" value="3-PHENYLPROPIONATE_CINNAMIC ACID DIOXYGENASE FERREDOXIN SUBUNIT"/>
    <property type="match status" value="1"/>
</dbReference>
<protein>
    <submittedName>
        <fullName evidence="6">2Fe-2S ferredoxin</fullName>
    </submittedName>
</protein>
<dbReference type="KEGG" id="pglu:A3958_14975"/>
<sequence>MGIHYVLAEGDIPDDGHAVVNIEGREIGIYRINGEYHAILNYCPHQGAPICAGLVSGTTLPSEVYDYEYGRAGEIVRCPWHGWEFDLQTGKSLFSDRIRVKKYKVEVHEGKVGVVMGRKVVGG</sequence>
<keyword evidence="1" id="KW-0001">2Fe-2S</keyword>
<evidence type="ECO:0000256" key="3">
    <source>
        <dbReference type="ARBA" id="ARBA00023004"/>
    </source>
</evidence>
<evidence type="ECO:0000259" key="5">
    <source>
        <dbReference type="PROSITE" id="PS51296"/>
    </source>
</evidence>
<evidence type="ECO:0000313" key="6">
    <source>
        <dbReference type="EMBL" id="KZS47254.1"/>
    </source>
</evidence>
<dbReference type="PROSITE" id="PS51296">
    <property type="entry name" value="RIESKE"/>
    <property type="match status" value="1"/>
</dbReference>
<evidence type="ECO:0000313" key="7">
    <source>
        <dbReference type="Proteomes" id="UP000076796"/>
    </source>
</evidence>
<dbReference type="OrthoDB" id="9795104at2"/>
<dbReference type="EMBL" id="LWMH01000001">
    <property type="protein sequence ID" value="KZS47254.1"/>
    <property type="molecule type" value="Genomic_DNA"/>
</dbReference>
<dbReference type="InterPro" id="IPR036922">
    <property type="entry name" value="Rieske_2Fe-2S_sf"/>
</dbReference>
<dbReference type="GO" id="GO:0046872">
    <property type="term" value="F:metal ion binding"/>
    <property type="evidence" value="ECO:0007669"/>
    <property type="project" value="UniProtKB-KW"/>
</dbReference>
<evidence type="ECO:0000256" key="2">
    <source>
        <dbReference type="ARBA" id="ARBA00022723"/>
    </source>
</evidence>
<keyword evidence="4" id="KW-0411">Iron-sulfur</keyword>
<accession>A0A163KII5</accession>
<keyword evidence="2" id="KW-0479">Metal-binding</keyword>
<organism evidence="6 7">
    <name type="scientific">Paenibacillus glucanolyticus</name>
    <dbReference type="NCBI Taxonomy" id="59843"/>
    <lineage>
        <taxon>Bacteria</taxon>
        <taxon>Bacillati</taxon>
        <taxon>Bacillota</taxon>
        <taxon>Bacilli</taxon>
        <taxon>Bacillales</taxon>
        <taxon>Paenibacillaceae</taxon>
        <taxon>Paenibacillus</taxon>
    </lineage>
</organism>
<dbReference type="InterPro" id="IPR017941">
    <property type="entry name" value="Rieske_2Fe-2S"/>
</dbReference>
<dbReference type="RefSeq" id="WP_036641122.1">
    <property type="nucleotide sequence ID" value="NZ_CBCSBX010000005.1"/>
</dbReference>
<dbReference type="GeneID" id="97557348"/>
<dbReference type="STRING" id="59843.A3958_14975"/>
<keyword evidence="7" id="KW-1185">Reference proteome</keyword>
<proteinExistence type="predicted"/>
<dbReference type="GO" id="GO:0016705">
    <property type="term" value="F:oxidoreductase activity, acting on paired donors, with incorporation or reduction of molecular oxygen"/>
    <property type="evidence" value="ECO:0007669"/>
    <property type="project" value="UniProtKB-ARBA"/>
</dbReference>